<gene>
    <name evidence="3" type="ORF">QBC33DRAFT_226397</name>
</gene>
<evidence type="ECO:0000256" key="1">
    <source>
        <dbReference type="SAM" id="Phobius"/>
    </source>
</evidence>
<dbReference type="GO" id="GO:0006629">
    <property type="term" value="P:lipid metabolic process"/>
    <property type="evidence" value="ECO:0007669"/>
    <property type="project" value="InterPro"/>
</dbReference>
<dbReference type="PANTHER" id="PTHR43805:SF1">
    <property type="entry name" value="GP-PDE DOMAIN-CONTAINING PROTEIN"/>
    <property type="match status" value="1"/>
</dbReference>
<dbReference type="CDD" id="cd08570">
    <property type="entry name" value="GDPD_YPL206cp_fungi"/>
    <property type="match status" value="1"/>
</dbReference>
<evidence type="ECO:0000313" key="4">
    <source>
        <dbReference type="Proteomes" id="UP001244011"/>
    </source>
</evidence>
<dbReference type="GeneID" id="85306000"/>
<sequence>MAAEQAPLLEGMVGIPPAPFASALSPGEPSGQRLPQAIAHRGYKAAYPENSMGAFRGAVAVGSRAVETDLHLSKDGVVVLSHDATLERCFGRKEKIAACDWSYLRGLRTTRAPHEAMPRLVDLLAYLAQPGLEDIWVLLDVKRDDDPDEIMGRTAAAIASVPASRPWRDRIVVGCWNAPYIELCKEYLPGFPVAFIGWSLLYASKFLREPNVNFNLIQQALAGPCGTRFMAAAHRAGRSVFAWTVNEEEWMEWCIRKGVDGVITDDPKLFLEVCERWCGEAGKAAGDDRRGGARPSALRRVRQFTAVVIVQLLATLMTGLLFYKSGVMERKRRRKMRS</sequence>
<keyword evidence="1" id="KW-0472">Membrane</keyword>
<dbReference type="InterPro" id="IPR030395">
    <property type="entry name" value="GP_PDE_dom"/>
</dbReference>
<dbReference type="AlphaFoldDB" id="A0AAJ0C961"/>
<comment type="caution">
    <text evidence="3">The sequence shown here is derived from an EMBL/GenBank/DDBJ whole genome shotgun (WGS) entry which is preliminary data.</text>
</comment>
<dbReference type="EMBL" id="MU838999">
    <property type="protein sequence ID" value="KAK1771007.1"/>
    <property type="molecule type" value="Genomic_DNA"/>
</dbReference>
<keyword evidence="4" id="KW-1185">Reference proteome</keyword>
<name>A0AAJ0C961_9PEZI</name>
<evidence type="ECO:0000313" key="3">
    <source>
        <dbReference type="EMBL" id="KAK1771007.1"/>
    </source>
</evidence>
<accession>A0AAJ0C961</accession>
<dbReference type="SUPFAM" id="SSF51695">
    <property type="entry name" value="PLC-like phosphodiesterases"/>
    <property type="match status" value="1"/>
</dbReference>
<dbReference type="PROSITE" id="PS51704">
    <property type="entry name" value="GP_PDE"/>
    <property type="match status" value="1"/>
</dbReference>
<dbReference type="Proteomes" id="UP001244011">
    <property type="component" value="Unassembled WGS sequence"/>
</dbReference>
<feature type="domain" description="GP-PDE" evidence="2">
    <location>
        <begin position="35"/>
        <end position="274"/>
    </location>
</feature>
<dbReference type="PANTHER" id="PTHR43805">
    <property type="entry name" value="GLYCEROPHOSPHORYL DIESTER PHOSPHODIESTERASE"/>
    <property type="match status" value="1"/>
</dbReference>
<keyword evidence="1" id="KW-1133">Transmembrane helix</keyword>
<dbReference type="Gene3D" id="3.20.20.190">
    <property type="entry name" value="Phosphatidylinositol (PI) phosphodiesterase"/>
    <property type="match status" value="1"/>
</dbReference>
<keyword evidence="1" id="KW-0812">Transmembrane</keyword>
<feature type="transmembrane region" description="Helical" evidence="1">
    <location>
        <begin position="304"/>
        <end position="323"/>
    </location>
</feature>
<proteinExistence type="predicted"/>
<reference evidence="3" key="1">
    <citation type="submission" date="2023-06" db="EMBL/GenBank/DDBJ databases">
        <title>Genome-scale phylogeny and comparative genomics of the fungal order Sordariales.</title>
        <authorList>
            <consortium name="Lawrence Berkeley National Laboratory"/>
            <person name="Hensen N."/>
            <person name="Bonometti L."/>
            <person name="Westerberg I."/>
            <person name="Brannstrom I.O."/>
            <person name="Guillou S."/>
            <person name="Cros-Aarteil S."/>
            <person name="Calhoun S."/>
            <person name="Haridas S."/>
            <person name="Kuo A."/>
            <person name="Mondo S."/>
            <person name="Pangilinan J."/>
            <person name="Riley R."/>
            <person name="Labutti K."/>
            <person name="Andreopoulos B."/>
            <person name="Lipzen A."/>
            <person name="Chen C."/>
            <person name="Yanf M."/>
            <person name="Daum C."/>
            <person name="Ng V."/>
            <person name="Clum A."/>
            <person name="Steindorff A."/>
            <person name="Ohm R."/>
            <person name="Martin F."/>
            <person name="Silar P."/>
            <person name="Natvig D."/>
            <person name="Lalanne C."/>
            <person name="Gautier V."/>
            <person name="Ament-Velasquez S.L."/>
            <person name="Kruys A."/>
            <person name="Hutchinson M.I."/>
            <person name="Powell A.J."/>
            <person name="Barry K."/>
            <person name="Miller A.N."/>
            <person name="Grigoriev I.V."/>
            <person name="Debuchy R."/>
            <person name="Gladieux P."/>
            <person name="Thoren M.H."/>
            <person name="Johannesson H."/>
        </authorList>
    </citation>
    <scope>NUCLEOTIDE SEQUENCE</scope>
    <source>
        <strain evidence="3">8032-3</strain>
    </source>
</reference>
<dbReference type="RefSeq" id="XP_060287220.1">
    <property type="nucleotide sequence ID" value="XM_060422813.1"/>
</dbReference>
<organism evidence="3 4">
    <name type="scientific">Phialemonium atrogriseum</name>
    <dbReference type="NCBI Taxonomy" id="1093897"/>
    <lineage>
        <taxon>Eukaryota</taxon>
        <taxon>Fungi</taxon>
        <taxon>Dikarya</taxon>
        <taxon>Ascomycota</taxon>
        <taxon>Pezizomycotina</taxon>
        <taxon>Sordariomycetes</taxon>
        <taxon>Sordariomycetidae</taxon>
        <taxon>Cephalothecales</taxon>
        <taxon>Cephalothecaceae</taxon>
        <taxon>Phialemonium</taxon>
    </lineage>
</organism>
<dbReference type="Pfam" id="PF03009">
    <property type="entry name" value="GDPD"/>
    <property type="match status" value="1"/>
</dbReference>
<evidence type="ECO:0000259" key="2">
    <source>
        <dbReference type="PROSITE" id="PS51704"/>
    </source>
</evidence>
<dbReference type="InterPro" id="IPR017946">
    <property type="entry name" value="PLC-like_Pdiesterase_TIM-brl"/>
</dbReference>
<dbReference type="GO" id="GO:0008081">
    <property type="term" value="F:phosphoric diester hydrolase activity"/>
    <property type="evidence" value="ECO:0007669"/>
    <property type="project" value="InterPro"/>
</dbReference>
<protein>
    <submittedName>
        <fullName evidence="3">PLC-like phosphodiesterase</fullName>
    </submittedName>
</protein>